<gene>
    <name evidence="7" type="ORF">SAMN02745857_03719</name>
</gene>
<feature type="domain" description="Translocation and assembly module TamB C-terminal" evidence="6">
    <location>
        <begin position="945"/>
        <end position="1282"/>
    </location>
</feature>
<feature type="transmembrane region" description="Helical" evidence="5">
    <location>
        <begin position="26"/>
        <end position="46"/>
    </location>
</feature>
<dbReference type="Pfam" id="PF04357">
    <property type="entry name" value="TamB"/>
    <property type="match status" value="1"/>
</dbReference>
<dbReference type="GO" id="GO:0009306">
    <property type="term" value="P:protein secretion"/>
    <property type="evidence" value="ECO:0007669"/>
    <property type="project" value="InterPro"/>
</dbReference>
<comment type="subcellular location">
    <subcellularLocation>
        <location evidence="1">Membrane</location>
        <topology evidence="1">Single-pass membrane protein</topology>
    </subcellularLocation>
</comment>
<dbReference type="GO" id="GO:0097347">
    <property type="term" value="C:TAM protein secretion complex"/>
    <property type="evidence" value="ECO:0007669"/>
    <property type="project" value="TreeGrafter"/>
</dbReference>
<dbReference type="STRING" id="1121001.SAMN02745857_03719"/>
<dbReference type="GO" id="GO:0005886">
    <property type="term" value="C:plasma membrane"/>
    <property type="evidence" value="ECO:0007669"/>
    <property type="project" value="InterPro"/>
</dbReference>
<evidence type="ECO:0000313" key="8">
    <source>
        <dbReference type="Proteomes" id="UP000192761"/>
    </source>
</evidence>
<evidence type="ECO:0000256" key="5">
    <source>
        <dbReference type="SAM" id="Phobius"/>
    </source>
</evidence>
<evidence type="ECO:0000256" key="1">
    <source>
        <dbReference type="ARBA" id="ARBA00004167"/>
    </source>
</evidence>
<sequence length="1283" mass="137216">MSDVPVSDIQAQPAKPRRRWRNALRWLVYGTLLLVAVLALAGYFGMRWLDGPTGRAWLIAKLNATGVVKVERIDGPIWRDVTVSGIEVDTPDLTARLDRVHLVWEPYSLLARDFSASLLDAGTLQLLLKPGPPQSKPTQAPDNLKLPLGIHIDDLRLARLKLVDSPVDLRDIRVHLSSNGRFHQLEVKQLLAPQGRLNARLQLEGKAPFKAAGDIAFSGKVEDYHVAASYTLLGNLRDLLLQGKVSGERVTGELDLRLDAFAPYSYNILKQARLRMSRLNPAVLLAGLPQGDLNIRLDLQPAGPDSAQGALEISNAKPAAITQNGLPFSLLEAGFTVRAGLLDLASLDARLLGDGTLRGKGRFKADQLDAQFTLGGVDLARVIPSQSRSQLAGTVKLSGPYQAPNIVADLSDALYKAQLKADLGWLNPARERRLQVRKLELAHGANSAKLAGEFGFDKQDFKAEGQFSHFNPADFLAVPAGDLNGRFKAAGALKPQWQAQLDYDLATSRYNGQPLAGAGKLKLADQRLSDADLWLRLGDNRIDAHGALGKDGDRLQLKLALDSLGQLGHGFAGRVRGDAQLAGTLAAPLVTVDVSADTLGTPFGVAVLHGRAQAQLYPDLNKPLKLDIALERASGFGADISQLHLAVDGTRAQHRINLNLDGRYADTPAAITLAAAGALAADQQWRGRIEKLEAKAPLVLRLLAPLEAEFGARAVHLAGAELGVGDSRVRVDKLDWQPGKLSTAGNFSKLVLAEWVKLANIRNLDTDLVLSGHWQLQQGATLDGDIELARSGGDGGWRNTTGQRQAFGLDKLNLNIQARQSRLTLAGALSSSRFGNVTLSGDTVIDAARWQIASGAALNVRAIGDLPDLGRLAPLLGSGVQMAGQVRFNLQRGGPFDQRASLSGTLDGTGLMIKDSETGINLNEGSVHMRLQPGQVVLDSVKFKGGQGTLAASGTLDIASEVPVAKASVTAQRLTLINKPDMLLVVSGNGEVGYGKDGISVTGQMRADQGDIQYRSEDVPRLSDDVVVAGREPATPSSLALAVLQFDVDLGNNFHFRGYGLEADLTGRLGLRARPSQPLAAVGQVKIAENSDSTYKAYGQKLDIERGVLNFSGQLDNPGLDILAMRRGLSVEAGVSVKGTASNPRVTLYSEPSVPDNEKLAWLLFGHGTDSMDKGDSAVLAQILSGILMGGDPSKGLGDEILGGLGIDEVGMATDKMADGTSTQVVSVGKRLTKTVRLSLEKSLNGLKDAIKLSWQFSKRWSLVTRLGTDESTLDATYTLRFD</sequence>
<reference evidence="7 8" key="1">
    <citation type="submission" date="2017-04" db="EMBL/GenBank/DDBJ databases">
        <authorList>
            <person name="Afonso C.L."/>
            <person name="Miller P.J."/>
            <person name="Scott M.A."/>
            <person name="Spackman E."/>
            <person name="Goraichik I."/>
            <person name="Dimitrov K.M."/>
            <person name="Suarez D.L."/>
            <person name="Swayne D.E."/>
        </authorList>
    </citation>
    <scope>NUCLEOTIDE SEQUENCE [LARGE SCALE GENOMIC DNA]</scope>
    <source>
        <strain evidence="7 8">DSM 23236</strain>
    </source>
</reference>
<dbReference type="EMBL" id="FWXD01000032">
    <property type="protein sequence ID" value="SMC29258.1"/>
    <property type="molecule type" value="Genomic_DNA"/>
</dbReference>
<name>A0A1W1Y0I6_9NEIS</name>
<organism evidence="7 8">
    <name type="scientific">Andreprevotia lacus DSM 23236</name>
    <dbReference type="NCBI Taxonomy" id="1121001"/>
    <lineage>
        <taxon>Bacteria</taxon>
        <taxon>Pseudomonadati</taxon>
        <taxon>Pseudomonadota</taxon>
        <taxon>Betaproteobacteria</taxon>
        <taxon>Neisseriales</taxon>
        <taxon>Chitinibacteraceae</taxon>
        <taxon>Andreprevotia</taxon>
    </lineage>
</organism>
<dbReference type="Proteomes" id="UP000192761">
    <property type="component" value="Unassembled WGS sequence"/>
</dbReference>
<proteinExistence type="predicted"/>
<keyword evidence="4 5" id="KW-0472">Membrane</keyword>
<keyword evidence="3 5" id="KW-1133">Transmembrane helix</keyword>
<keyword evidence="2 5" id="KW-0812">Transmembrane</keyword>
<evidence type="ECO:0000259" key="6">
    <source>
        <dbReference type="Pfam" id="PF04357"/>
    </source>
</evidence>
<dbReference type="PANTHER" id="PTHR36985:SF1">
    <property type="entry name" value="TRANSLOCATION AND ASSEMBLY MODULE SUBUNIT TAMB"/>
    <property type="match status" value="1"/>
</dbReference>
<dbReference type="PANTHER" id="PTHR36985">
    <property type="entry name" value="TRANSLOCATION AND ASSEMBLY MODULE SUBUNIT TAMB"/>
    <property type="match status" value="1"/>
</dbReference>
<evidence type="ECO:0000256" key="3">
    <source>
        <dbReference type="ARBA" id="ARBA00022989"/>
    </source>
</evidence>
<evidence type="ECO:0000256" key="2">
    <source>
        <dbReference type="ARBA" id="ARBA00022692"/>
    </source>
</evidence>
<keyword evidence="8" id="KW-1185">Reference proteome</keyword>
<protein>
    <submittedName>
        <fullName evidence="7">Translocation and assembly module TamB</fullName>
    </submittedName>
</protein>
<evidence type="ECO:0000313" key="7">
    <source>
        <dbReference type="EMBL" id="SMC29258.1"/>
    </source>
</evidence>
<dbReference type="InterPro" id="IPR007452">
    <property type="entry name" value="TamB_C"/>
</dbReference>
<dbReference type="RefSeq" id="WP_084092657.1">
    <property type="nucleotide sequence ID" value="NZ_FWXD01000032.1"/>
</dbReference>
<accession>A0A1W1Y0I6</accession>
<dbReference type="OrthoDB" id="5288149at2"/>
<evidence type="ECO:0000256" key="4">
    <source>
        <dbReference type="ARBA" id="ARBA00023136"/>
    </source>
</evidence>